<reference evidence="7 8" key="1">
    <citation type="submission" date="2015-11" db="EMBL/GenBank/DDBJ databases">
        <title>Genomic analysis of 38 Legionella species identifies large and diverse effector repertoires.</title>
        <authorList>
            <person name="Burstein D."/>
            <person name="Amaro F."/>
            <person name="Zusman T."/>
            <person name="Lifshitz Z."/>
            <person name="Cohen O."/>
            <person name="Gilbert J.A."/>
            <person name="Pupko T."/>
            <person name="Shuman H.A."/>
            <person name="Segal G."/>
        </authorList>
    </citation>
    <scope>NUCLEOTIDE SEQUENCE [LARGE SCALE GENOMIC DNA]</scope>
    <source>
        <strain evidence="7 8">SE-32A-C8</strain>
    </source>
</reference>
<dbReference type="InterPro" id="IPR020889">
    <property type="entry name" value="LipoPS_assembly_LptD"/>
</dbReference>
<evidence type="ECO:0000313" key="7">
    <source>
        <dbReference type="EMBL" id="KTC99359.1"/>
    </source>
</evidence>
<dbReference type="GO" id="GO:0015920">
    <property type="term" value="P:lipopolysaccharide transport"/>
    <property type="evidence" value="ECO:0007669"/>
    <property type="project" value="InterPro"/>
</dbReference>
<dbReference type="InterPro" id="IPR005653">
    <property type="entry name" value="OstA-like_N"/>
</dbReference>
<comment type="subcellular location">
    <subcellularLocation>
        <location evidence="4">Cell outer membrane</location>
    </subcellularLocation>
</comment>
<evidence type="ECO:0000256" key="2">
    <source>
        <dbReference type="ARBA" id="ARBA00023136"/>
    </source>
</evidence>
<protein>
    <recommendedName>
        <fullName evidence="4">LPS-assembly protein LptD</fullName>
    </recommendedName>
</protein>
<dbReference type="InterPro" id="IPR007543">
    <property type="entry name" value="LptD_C"/>
</dbReference>
<dbReference type="AlphaFoldDB" id="A0A0W0TUU0"/>
<dbReference type="PANTHER" id="PTHR30189:SF1">
    <property type="entry name" value="LPS-ASSEMBLY PROTEIN LPTD"/>
    <property type="match status" value="1"/>
</dbReference>
<comment type="caution">
    <text evidence="4">Lacks conserved residue(s) required for the propagation of feature annotation.</text>
</comment>
<evidence type="ECO:0000256" key="3">
    <source>
        <dbReference type="ARBA" id="ARBA00023237"/>
    </source>
</evidence>
<dbReference type="STRING" id="448.Lery_0260"/>
<evidence type="ECO:0000313" key="8">
    <source>
        <dbReference type="Proteomes" id="UP000054773"/>
    </source>
</evidence>
<evidence type="ECO:0000256" key="1">
    <source>
        <dbReference type="ARBA" id="ARBA00022729"/>
    </source>
</evidence>
<sequence length="855" mass="98263">MTVNIRYYRLTPRGLRQVAAIAGFLLITLGILLYQDVSSAAETWLEPVQACIIPRDAVLDPVLRARISRCLGWEDNSASQVCRGAYRPVDVEPLTQEDEIRIEADEVSFYNQGRSTLKGNVQVHQTGRIVNAETAYVYRDAKTNQVNRIELLGEVKYLEPGRLMIARKVNINPTDRSGLAEDVLYRFHSPRPSASLPAWGRASLIERFANKDYFLKKATYTTCAPEDKAWQIEADSIALDDSTATGVARHARLRVRDVPIFYTPYLSFPTSKDRKSGFLLPTLGSSNIGGFNFALPYYWNMAPNYDATLTPEIYTRRGVMLGGQFRYLTEHSTGIFNGRFLPQDRAFKQFLRDNELEFPALRNESSNRWSLQYNDITRLTPNLRLRINYQQVSDDYFLQDFSSNLAVLTERQLLRQGDLIYTTDNWLFRSTLQSYQTLQPVNQTPVSDIYERLPQLVALGTYNDLPFNGNLILHNQFDQFHWPDNSFTEQPEGPRYHFNPVLSLPQMKPWGYFTPTVELVQNYYNVQGNGVMPDSEFSPTIPRLSADGGLYFDRPLKIMNRSFTQTLEPRLYYLYAPFVDQSEIPVFDSAYMIFNTDQVFRANRFSGYDRISDANQLAYGLTSRWIADETGVEKAQVTVGQIRYFEDRRVQLCRNRPGKPDCIDPSTLLGYLSPLADFSPVATRAMYRFNPLWTVTSDYVWDPYTRSTDNSNVYFHYQPEANRIINIGYTYLVNGDITQVARSTVKPQKNPLHQATISYAWPFNDRWSTLGAFSYNISKRYEMLSFLGVQYDNCCWAVRLVGGRSFQSLSNTLAPQYNNHVYLQFLLKGLGSLGYSDPVGMIRTYLPSYVDTFHQ</sequence>
<accession>A0A0W0TUU0</accession>
<organism evidence="7 8">
    <name type="scientific">Legionella erythra</name>
    <dbReference type="NCBI Taxonomy" id="448"/>
    <lineage>
        <taxon>Bacteria</taxon>
        <taxon>Pseudomonadati</taxon>
        <taxon>Pseudomonadota</taxon>
        <taxon>Gammaproteobacteria</taxon>
        <taxon>Legionellales</taxon>
        <taxon>Legionellaceae</taxon>
        <taxon>Legionella</taxon>
    </lineage>
</organism>
<keyword evidence="8" id="KW-1185">Reference proteome</keyword>
<dbReference type="Pfam" id="PF04453">
    <property type="entry name" value="LptD"/>
    <property type="match status" value="1"/>
</dbReference>
<comment type="caution">
    <text evidence="7">The sequence shown here is derived from an EMBL/GenBank/DDBJ whole genome shotgun (WGS) entry which is preliminary data.</text>
</comment>
<dbReference type="PATRIC" id="fig|448.7.peg.271"/>
<dbReference type="GO" id="GO:0043165">
    <property type="term" value="P:Gram-negative-bacterium-type cell outer membrane assembly"/>
    <property type="evidence" value="ECO:0007669"/>
    <property type="project" value="UniProtKB-UniRule"/>
</dbReference>
<keyword evidence="1 4" id="KW-0732">Signal</keyword>
<keyword evidence="2 4" id="KW-0472">Membrane</keyword>
<evidence type="ECO:0000259" key="5">
    <source>
        <dbReference type="Pfam" id="PF03968"/>
    </source>
</evidence>
<dbReference type="Proteomes" id="UP000054773">
    <property type="component" value="Unassembled WGS sequence"/>
</dbReference>
<gene>
    <name evidence="4" type="primary">lptD</name>
    <name evidence="7" type="ORF">Lery_0260</name>
</gene>
<dbReference type="EMBL" id="LNYA01000003">
    <property type="protein sequence ID" value="KTC99359.1"/>
    <property type="molecule type" value="Genomic_DNA"/>
</dbReference>
<comment type="function">
    <text evidence="4">Together with LptE, is involved in the assembly of lipopolysaccharide (LPS) at the surface of the outer membrane.</text>
</comment>
<dbReference type="Gene3D" id="2.60.450.10">
    <property type="entry name" value="Lipopolysaccharide (LPS) transport protein A like domain"/>
    <property type="match status" value="1"/>
</dbReference>
<dbReference type="GO" id="GO:1990351">
    <property type="term" value="C:transporter complex"/>
    <property type="evidence" value="ECO:0007669"/>
    <property type="project" value="TreeGrafter"/>
</dbReference>
<dbReference type="Pfam" id="PF03968">
    <property type="entry name" value="LptD_N"/>
    <property type="match status" value="1"/>
</dbReference>
<comment type="similarity">
    <text evidence="4">Belongs to the LptD family.</text>
</comment>
<evidence type="ECO:0000259" key="6">
    <source>
        <dbReference type="Pfam" id="PF04453"/>
    </source>
</evidence>
<proteinExistence type="inferred from homology"/>
<comment type="subunit">
    <text evidence="4">Component of the lipopolysaccharide transport and assembly complex. Interacts with LptE and LptA.</text>
</comment>
<dbReference type="HAMAP" id="MF_01411">
    <property type="entry name" value="LPS_assembly_LptD"/>
    <property type="match status" value="1"/>
</dbReference>
<name>A0A0W0TUU0_LEGER</name>
<feature type="domain" description="LptD C-terminal" evidence="6">
    <location>
        <begin position="367"/>
        <end position="767"/>
    </location>
</feature>
<evidence type="ECO:0000256" key="4">
    <source>
        <dbReference type="HAMAP-Rule" id="MF_01411"/>
    </source>
</evidence>
<dbReference type="GO" id="GO:0009279">
    <property type="term" value="C:cell outer membrane"/>
    <property type="evidence" value="ECO:0007669"/>
    <property type="project" value="UniProtKB-SubCell"/>
</dbReference>
<keyword evidence="3 4" id="KW-0998">Cell outer membrane</keyword>
<dbReference type="InterPro" id="IPR050218">
    <property type="entry name" value="LptD"/>
</dbReference>
<dbReference type="PANTHER" id="PTHR30189">
    <property type="entry name" value="LPS-ASSEMBLY PROTEIN"/>
    <property type="match status" value="1"/>
</dbReference>
<feature type="domain" description="Organic solvent tolerance-like N-terminal" evidence="5">
    <location>
        <begin position="102"/>
        <end position="153"/>
    </location>
</feature>